<accession>A0A8D9ELB4</accession>
<proteinExistence type="predicted"/>
<dbReference type="EMBL" id="HBUF01044177">
    <property type="protein sequence ID" value="CAG6618846.1"/>
    <property type="molecule type" value="Transcribed_RNA"/>
</dbReference>
<sequence>MGTDVISPMQYNIPDMMSIMDIEEEQPHQIEFGLILNPNIIMQTNNILITTTARTMTMVIKITIAVNSRGMIVGTMRITVAAGVTWIKVGNGTRKIQDLSQHLVLVSPKR</sequence>
<name>A0A8D9ELB4_9HEMI</name>
<evidence type="ECO:0000313" key="1">
    <source>
        <dbReference type="EMBL" id="CAG6756824.1"/>
    </source>
</evidence>
<reference evidence="1" key="1">
    <citation type="submission" date="2021-05" db="EMBL/GenBank/DDBJ databases">
        <authorList>
            <person name="Alioto T."/>
            <person name="Alioto T."/>
            <person name="Gomez Garrido J."/>
        </authorList>
    </citation>
    <scope>NUCLEOTIDE SEQUENCE</scope>
</reference>
<protein>
    <submittedName>
        <fullName evidence="1">Uncharacterized protein</fullName>
    </submittedName>
</protein>
<dbReference type="EMBL" id="HBUF01376471">
    <property type="protein sequence ID" value="CAG6728524.1"/>
    <property type="molecule type" value="Transcribed_RNA"/>
</dbReference>
<organism evidence="1">
    <name type="scientific">Cacopsylla melanoneura</name>
    <dbReference type="NCBI Taxonomy" id="428564"/>
    <lineage>
        <taxon>Eukaryota</taxon>
        <taxon>Metazoa</taxon>
        <taxon>Ecdysozoa</taxon>
        <taxon>Arthropoda</taxon>
        <taxon>Hexapoda</taxon>
        <taxon>Insecta</taxon>
        <taxon>Pterygota</taxon>
        <taxon>Neoptera</taxon>
        <taxon>Paraneoptera</taxon>
        <taxon>Hemiptera</taxon>
        <taxon>Sternorrhyncha</taxon>
        <taxon>Psylloidea</taxon>
        <taxon>Psyllidae</taxon>
        <taxon>Psyllinae</taxon>
        <taxon>Cacopsylla</taxon>
    </lineage>
</organism>
<dbReference type="AlphaFoldDB" id="A0A8D9ELB4"/>
<dbReference type="EMBL" id="HBUF01545657">
    <property type="protein sequence ID" value="CAG6756824.1"/>
    <property type="molecule type" value="Transcribed_RNA"/>
</dbReference>